<evidence type="ECO:0000313" key="2">
    <source>
        <dbReference type="Proteomes" id="UP000647424"/>
    </source>
</evidence>
<evidence type="ECO:0000313" key="1">
    <source>
        <dbReference type="EMBL" id="MBD8050023.1"/>
    </source>
</evidence>
<protein>
    <submittedName>
        <fullName evidence="1">DUF692 domain-containing protein</fullName>
    </submittedName>
</protein>
<dbReference type="PANTHER" id="PTHR42194:SF1">
    <property type="entry name" value="UPF0276 PROTEIN HI_1600"/>
    <property type="match status" value="1"/>
</dbReference>
<dbReference type="Gene3D" id="3.20.20.150">
    <property type="entry name" value="Divalent-metal-dependent TIM barrel enzymes"/>
    <property type="match status" value="1"/>
</dbReference>
<comment type="caution">
    <text evidence="1">The sequence shown here is derived from an EMBL/GenBank/DDBJ whole genome shotgun (WGS) entry which is preliminary data.</text>
</comment>
<dbReference type="InterPro" id="IPR007801">
    <property type="entry name" value="MbnB/TglH/ChrH"/>
</dbReference>
<keyword evidence="2" id="KW-1185">Reference proteome</keyword>
<dbReference type="NCBIfam" id="NF003818">
    <property type="entry name" value="PRK05409.1"/>
    <property type="match status" value="1"/>
</dbReference>
<organism evidence="1 2">
    <name type="scientific">Limnohabitans radicicola</name>
    <dbReference type="NCBI Taxonomy" id="2771427"/>
    <lineage>
        <taxon>Bacteria</taxon>
        <taxon>Pseudomonadati</taxon>
        <taxon>Pseudomonadota</taxon>
        <taxon>Betaproteobacteria</taxon>
        <taxon>Burkholderiales</taxon>
        <taxon>Comamonadaceae</taxon>
        <taxon>Limnohabitans</taxon>
    </lineage>
</organism>
<dbReference type="SUPFAM" id="SSF51658">
    <property type="entry name" value="Xylose isomerase-like"/>
    <property type="match status" value="1"/>
</dbReference>
<dbReference type="PANTHER" id="PTHR42194">
    <property type="entry name" value="UPF0276 PROTEIN HI_1600"/>
    <property type="match status" value="1"/>
</dbReference>
<dbReference type="RefSeq" id="WP_191818446.1">
    <property type="nucleotide sequence ID" value="NZ_JACYFT010000001.1"/>
</dbReference>
<dbReference type="Pfam" id="PF05114">
    <property type="entry name" value="MbnB_TglH_ChrH"/>
    <property type="match status" value="1"/>
</dbReference>
<dbReference type="Proteomes" id="UP000647424">
    <property type="component" value="Unassembled WGS sequence"/>
</dbReference>
<gene>
    <name evidence="1" type="ORF">IC609_05670</name>
</gene>
<reference evidence="1" key="1">
    <citation type="submission" date="2020-09" db="EMBL/GenBank/DDBJ databases">
        <title>Genome seq and assembly of Limnohabitants sp.</title>
        <authorList>
            <person name="Chhetri G."/>
        </authorList>
    </citation>
    <scope>NUCLEOTIDE SEQUENCE</scope>
    <source>
        <strain evidence="1">JUR4</strain>
    </source>
</reference>
<dbReference type="AlphaFoldDB" id="A0A927FH85"/>
<name>A0A927FH85_9BURK</name>
<dbReference type="EMBL" id="JACYFT010000001">
    <property type="protein sequence ID" value="MBD8050023.1"/>
    <property type="molecule type" value="Genomic_DNA"/>
</dbReference>
<accession>A0A927FH85</accession>
<proteinExistence type="predicted"/>
<dbReference type="InterPro" id="IPR036237">
    <property type="entry name" value="Xyl_isomerase-like_sf"/>
</dbReference>
<sequence>MTLNNAFPTCAGLGFRRELTPALQQAVPSEIQFFEVAPENWAGMGGRSAHVLRAFTERYPFVCHGLSLSLGGPGALDEVLLRRTRDFMRTHGMTLFTEHLSWCADDSHLYDLLPIPMTEEAVRWTAERIGRTQDILGIRIGVENASTYIAPPGADMSEPEFIRAVVERADCLLHLDVNNIHVNSCNFGFDPHAYLRQLPLERTCYVHVAGHWVEDDGLVVDTHGSDVIEPVWQLLREAYARIGRTVPTCLERDFNLPDLHTLTQEVAQVVRLQQEAHDAHRLVNRRVA</sequence>